<gene>
    <name evidence="2" type="ORF">BTO08_16760</name>
</gene>
<dbReference type="CDD" id="cd04332">
    <property type="entry name" value="YbaK_like"/>
    <property type="match status" value="1"/>
</dbReference>
<evidence type="ECO:0000313" key="2">
    <source>
        <dbReference type="EMBL" id="PQJ61916.1"/>
    </source>
</evidence>
<organism evidence="2 3">
    <name type="scientific">Photobacterium angustum</name>
    <dbReference type="NCBI Taxonomy" id="661"/>
    <lineage>
        <taxon>Bacteria</taxon>
        <taxon>Pseudomonadati</taxon>
        <taxon>Pseudomonadota</taxon>
        <taxon>Gammaproteobacteria</taxon>
        <taxon>Vibrionales</taxon>
        <taxon>Vibrionaceae</taxon>
        <taxon>Photobacterium</taxon>
    </lineage>
</organism>
<dbReference type="OrthoDB" id="9798587at2"/>
<protein>
    <submittedName>
        <fullName evidence="2">DNA-binding protein</fullName>
    </submittedName>
</protein>
<dbReference type="Pfam" id="PF04073">
    <property type="entry name" value="tRNA_edit"/>
    <property type="match status" value="1"/>
</dbReference>
<dbReference type="InterPro" id="IPR036754">
    <property type="entry name" value="YbaK/aa-tRNA-synt-asso_dom_sf"/>
</dbReference>
<dbReference type="Proteomes" id="UP000238730">
    <property type="component" value="Unassembled WGS sequence"/>
</dbReference>
<feature type="domain" description="YbaK/aminoacyl-tRNA synthetase-associated" evidence="1">
    <location>
        <begin position="49"/>
        <end position="148"/>
    </location>
</feature>
<dbReference type="Gene3D" id="3.90.960.10">
    <property type="entry name" value="YbaK/aminoacyl-tRNA synthetase-associated domain"/>
    <property type="match status" value="1"/>
</dbReference>
<evidence type="ECO:0000259" key="1">
    <source>
        <dbReference type="Pfam" id="PF04073"/>
    </source>
</evidence>
<accession>A0A2S7VI97</accession>
<reference evidence="2 3" key="1">
    <citation type="submission" date="2016-12" db="EMBL/GenBank/DDBJ databases">
        <title>Diversity of luminous bacteria.</title>
        <authorList>
            <person name="Yoshizawa S."/>
            <person name="Kogure K."/>
        </authorList>
    </citation>
    <scope>NUCLEOTIDE SEQUENCE [LARGE SCALE GENOMIC DNA]</scope>
    <source>
        <strain evidence="2 3">LC1-200</strain>
    </source>
</reference>
<dbReference type="GO" id="GO:0002161">
    <property type="term" value="F:aminoacyl-tRNA deacylase activity"/>
    <property type="evidence" value="ECO:0007669"/>
    <property type="project" value="InterPro"/>
</dbReference>
<dbReference type="SUPFAM" id="SSF55826">
    <property type="entry name" value="YbaK/ProRS associated domain"/>
    <property type="match status" value="1"/>
</dbReference>
<dbReference type="GO" id="GO:0003677">
    <property type="term" value="F:DNA binding"/>
    <property type="evidence" value="ECO:0007669"/>
    <property type="project" value="UniProtKB-KW"/>
</dbReference>
<dbReference type="EMBL" id="MSCJ01000003">
    <property type="protein sequence ID" value="PQJ61916.1"/>
    <property type="molecule type" value="Genomic_DNA"/>
</dbReference>
<keyword evidence="2" id="KW-0238">DNA-binding</keyword>
<dbReference type="RefSeq" id="WP_105061761.1">
    <property type="nucleotide sequence ID" value="NZ_MSCJ01000003.1"/>
</dbReference>
<sequence length="160" mass="17955">MQSLQKIYAFNTQRLKSLAIPYREWEHESILDFETDQKVAARLGWTGVHTKSIFMKFKGHGYALYLTDKDSRMDSKKIKTLIGKRPSICTGEEMTAQLGCLPGAVCPVGLPEHVTIIIDSSLYACEELLYTPGIPEVTFGVAGKHLKQLLESESNSIYEL</sequence>
<comment type="caution">
    <text evidence="2">The sequence shown here is derived from an EMBL/GenBank/DDBJ whole genome shotgun (WGS) entry which is preliminary data.</text>
</comment>
<dbReference type="AlphaFoldDB" id="A0A2S7VI97"/>
<name>A0A2S7VI97_PHOAN</name>
<evidence type="ECO:0000313" key="3">
    <source>
        <dbReference type="Proteomes" id="UP000238730"/>
    </source>
</evidence>
<proteinExistence type="predicted"/>
<dbReference type="InterPro" id="IPR007214">
    <property type="entry name" value="YbaK/aa-tRNA-synth-assoc-dom"/>
</dbReference>